<evidence type="ECO:0000313" key="4">
    <source>
        <dbReference type="EMBL" id="CAH0378628.1"/>
    </source>
</evidence>
<sequence length="172" mass="18829">MPVFVAYIKADLENVGSASVDVASATLTIDVKQGQSDETRESVTICREDEVPLDGSRGIANLVLSDWKASCSVLTADEFTTRFKKKKQALAETPRPVTDEDSGSWVPLVAFEARGLDVVRWRLREGDVSVRSTAGYPFEDVDLSDGDWADYDVEADAPVALSDIETKVELVR</sequence>
<dbReference type="SUPFAM" id="SSF141678">
    <property type="entry name" value="MAL13P1.257-like"/>
    <property type="match status" value="1"/>
</dbReference>
<gene>
    <name evidence="4" type="ORF">PECAL_6P02220</name>
</gene>
<dbReference type="EMBL" id="CAKKNE010000006">
    <property type="protein sequence ID" value="CAH0378628.1"/>
    <property type="molecule type" value="Genomic_DNA"/>
</dbReference>
<dbReference type="Pfam" id="PF05907">
    <property type="entry name" value="CXXC_Zn-b_euk"/>
    <property type="match status" value="1"/>
</dbReference>
<evidence type="ECO:0000313" key="5">
    <source>
        <dbReference type="Proteomes" id="UP000789595"/>
    </source>
</evidence>
<keyword evidence="3" id="KW-0862">Zinc</keyword>
<evidence type="ECO:0000256" key="1">
    <source>
        <dbReference type="ARBA" id="ARBA00007818"/>
    </source>
</evidence>
<reference evidence="4" key="1">
    <citation type="submission" date="2021-11" db="EMBL/GenBank/DDBJ databases">
        <authorList>
            <consortium name="Genoscope - CEA"/>
            <person name="William W."/>
        </authorList>
    </citation>
    <scope>NUCLEOTIDE SEQUENCE</scope>
</reference>
<accession>A0A8J2X4A7</accession>
<dbReference type="AlphaFoldDB" id="A0A8J2X4A7"/>
<dbReference type="PANTHER" id="PTHR12857:SF0">
    <property type="entry name" value="CXXC MOTIF CONTAINING ZINC BINDING PROTEIN"/>
    <property type="match status" value="1"/>
</dbReference>
<comment type="caution">
    <text evidence="4">The sequence shown here is derived from an EMBL/GenBank/DDBJ whole genome shotgun (WGS) entry which is preliminary data.</text>
</comment>
<proteinExistence type="inferred from homology"/>
<organism evidence="4 5">
    <name type="scientific">Pelagomonas calceolata</name>
    <dbReference type="NCBI Taxonomy" id="35677"/>
    <lineage>
        <taxon>Eukaryota</taxon>
        <taxon>Sar</taxon>
        <taxon>Stramenopiles</taxon>
        <taxon>Ochrophyta</taxon>
        <taxon>Pelagophyceae</taxon>
        <taxon>Pelagomonadales</taxon>
        <taxon>Pelagomonadaceae</taxon>
        <taxon>Pelagomonas</taxon>
    </lineage>
</organism>
<keyword evidence="2" id="KW-0479">Metal-binding</keyword>
<protein>
    <submittedName>
        <fullName evidence="4">Uncharacterized protein</fullName>
    </submittedName>
</protein>
<dbReference type="Proteomes" id="UP000789595">
    <property type="component" value="Unassembled WGS sequence"/>
</dbReference>
<comment type="similarity">
    <text evidence="1">Belongs to the UPF0587 family.</text>
</comment>
<name>A0A8J2X4A7_9STRA</name>
<dbReference type="PANTHER" id="PTHR12857">
    <property type="entry name" value="CXXC MOTIF CONTAINING ZINC BINDING PROTEIN"/>
    <property type="match status" value="1"/>
</dbReference>
<dbReference type="GO" id="GO:0008270">
    <property type="term" value="F:zinc ion binding"/>
    <property type="evidence" value="ECO:0007669"/>
    <property type="project" value="TreeGrafter"/>
</dbReference>
<keyword evidence="5" id="KW-1185">Reference proteome</keyword>
<dbReference type="OrthoDB" id="10248838at2759"/>
<dbReference type="InterPro" id="IPR008584">
    <property type="entry name" value="CXXC_Zn-binding_euk"/>
</dbReference>
<evidence type="ECO:0000256" key="2">
    <source>
        <dbReference type="ARBA" id="ARBA00022723"/>
    </source>
</evidence>
<evidence type="ECO:0000256" key="3">
    <source>
        <dbReference type="ARBA" id="ARBA00022833"/>
    </source>
</evidence>